<evidence type="ECO:0000259" key="7">
    <source>
        <dbReference type="PROSITE" id="PS51198"/>
    </source>
</evidence>
<keyword evidence="9" id="KW-1185">Reference proteome</keyword>
<dbReference type="GO" id="GO:0000725">
    <property type="term" value="P:recombinational repair"/>
    <property type="evidence" value="ECO:0007669"/>
    <property type="project" value="TreeGrafter"/>
</dbReference>
<dbReference type="InterPro" id="IPR014016">
    <property type="entry name" value="UvrD-like_ATP-bd"/>
</dbReference>
<feature type="compositionally biased region" description="Low complexity" evidence="6">
    <location>
        <begin position="1"/>
        <end position="13"/>
    </location>
</feature>
<reference evidence="8" key="1">
    <citation type="submission" date="2020-08" db="EMBL/GenBank/DDBJ databases">
        <title>Whole genome shotgun sequence of Actinocatenispora sera NBRC 101916.</title>
        <authorList>
            <person name="Komaki H."/>
            <person name="Tamura T."/>
        </authorList>
    </citation>
    <scope>NUCLEOTIDE SEQUENCE</scope>
    <source>
        <strain evidence="8">NBRC 101916</strain>
    </source>
</reference>
<dbReference type="AlphaFoldDB" id="A0A810KZ85"/>
<proteinExistence type="predicted"/>
<gene>
    <name evidence="8" type="ORF">Asera_25420</name>
</gene>
<feature type="binding site" evidence="5">
    <location>
        <begin position="259"/>
        <end position="266"/>
    </location>
    <ligand>
        <name>ATP</name>
        <dbReference type="ChEBI" id="CHEBI:30616"/>
    </ligand>
</feature>
<dbReference type="GO" id="GO:0003677">
    <property type="term" value="F:DNA binding"/>
    <property type="evidence" value="ECO:0007669"/>
    <property type="project" value="InterPro"/>
</dbReference>
<feature type="compositionally biased region" description="Gly residues" evidence="6">
    <location>
        <begin position="14"/>
        <end position="58"/>
    </location>
</feature>
<evidence type="ECO:0000313" key="9">
    <source>
        <dbReference type="Proteomes" id="UP000680750"/>
    </source>
</evidence>
<feature type="region of interest" description="Disordered" evidence="6">
    <location>
        <begin position="1"/>
        <end position="60"/>
    </location>
</feature>
<organism evidence="8 9">
    <name type="scientific">Actinocatenispora sera</name>
    <dbReference type="NCBI Taxonomy" id="390989"/>
    <lineage>
        <taxon>Bacteria</taxon>
        <taxon>Bacillati</taxon>
        <taxon>Actinomycetota</taxon>
        <taxon>Actinomycetes</taxon>
        <taxon>Micromonosporales</taxon>
        <taxon>Micromonosporaceae</taxon>
        <taxon>Actinocatenispora</taxon>
    </lineage>
</organism>
<dbReference type="Gene3D" id="3.40.50.300">
    <property type="entry name" value="P-loop containing nucleotide triphosphate hydrolases"/>
    <property type="match status" value="3"/>
</dbReference>
<dbReference type="PANTHER" id="PTHR11070:SF45">
    <property type="entry name" value="DNA 3'-5' HELICASE"/>
    <property type="match status" value="1"/>
</dbReference>
<keyword evidence="3 5" id="KW-0347">Helicase</keyword>
<dbReference type="InterPro" id="IPR027417">
    <property type="entry name" value="P-loop_NTPase"/>
</dbReference>
<dbReference type="Proteomes" id="UP000680750">
    <property type="component" value="Chromosome"/>
</dbReference>
<keyword evidence="2 5" id="KW-0378">Hydrolase</keyword>
<keyword evidence="1 5" id="KW-0547">Nucleotide-binding</keyword>
<dbReference type="InterPro" id="IPR000212">
    <property type="entry name" value="DNA_helicase_UvrD/REP"/>
</dbReference>
<evidence type="ECO:0000313" key="8">
    <source>
        <dbReference type="EMBL" id="BCJ28434.1"/>
    </source>
</evidence>
<dbReference type="GO" id="GO:0005829">
    <property type="term" value="C:cytosol"/>
    <property type="evidence" value="ECO:0007669"/>
    <property type="project" value="TreeGrafter"/>
</dbReference>
<dbReference type="KEGG" id="aser:Asera_25420"/>
<feature type="domain" description="UvrD-like helicase ATP-binding" evidence="7">
    <location>
        <begin position="238"/>
        <end position="682"/>
    </location>
</feature>
<evidence type="ECO:0000256" key="4">
    <source>
        <dbReference type="ARBA" id="ARBA00022840"/>
    </source>
</evidence>
<dbReference type="EMBL" id="AP023354">
    <property type="protein sequence ID" value="BCJ28434.1"/>
    <property type="molecule type" value="Genomic_DNA"/>
</dbReference>
<dbReference type="Pfam" id="PF13245">
    <property type="entry name" value="AAA_19"/>
    <property type="match status" value="1"/>
</dbReference>
<dbReference type="GO" id="GO:0016787">
    <property type="term" value="F:hydrolase activity"/>
    <property type="evidence" value="ECO:0007669"/>
    <property type="project" value="UniProtKB-UniRule"/>
</dbReference>
<dbReference type="GO" id="GO:0043138">
    <property type="term" value="F:3'-5' DNA helicase activity"/>
    <property type="evidence" value="ECO:0007669"/>
    <property type="project" value="TreeGrafter"/>
</dbReference>
<sequence length="838" mass="89478">MTAPDGSASTAAGRGAGTGADGGAGTGPDRGAGLAGVDGGTGPAGVDGGAGPAGGDGGDATVVAVEQDHLDRLYGRLDELRGEAQGRLSGALRQTGNTPSERAERESVVRDANDQVAMLGAVEQGLCFGRLDFTADEPPRYVGRIGIFDEANGYEPLLVDWRAPAARPFYLATAAAPEGVRRRRHLDTRGRRIVDVTDEVLDLDDAAHAGHEGLTGEATLLAALSRSRTGRMRDIVDTIQAEQDRVIRAPLAGMLVVQGGPGTGKTAVALHRAAYLLYTYREQLTRQGVLLVGPHRTFLRYIEHVLPALAETGVLARTVGELYPGIATAVEETPEAGLVKGATSMVEVLRTAVADRQRVPDEPVEVRIDDSHQGFGFQHDTVVLEPETVAAARERARRTTRPHNLAREVFVAEIVDALGWQVAERLGDDPYADQALGGNDAPGEGALLLNESDVAEIRRELATDSRLAAALDELWPTLTPQQLLTDLYASDDRLAAAAPALPEERRALLRRDPGAPWTVADVPLLDEAAELLGVDDRARREREERARRRRIEYAEGVLEVAAGSMSQEFEDEETEVLEVTDALTAEQLAERQVEADRRTAAERAAVDRQWTFGHVIVDEAQELSPMAWRALMRRCPTRSLTVVGDVAQTADESGTRTWADTFAPYVDGRLRTAELATSYRTPAEILAVAARLLAHIDPTLTPPRAVRDTGDEPWFRCVPGDLIATEVADTVRTEVAAVGDGRVGVIVPAGRAGAVAAAVRAVAPDAASGDDADLERGVAVLTARQAKGLEFDTVLVVAPDEIVAESRRGYSDLYVALTRTTNRLGVIHSGQLPPGLES</sequence>
<name>A0A810KZ85_9ACTN</name>
<dbReference type="PANTHER" id="PTHR11070">
    <property type="entry name" value="UVRD / RECB / PCRA DNA HELICASE FAMILY MEMBER"/>
    <property type="match status" value="1"/>
</dbReference>
<dbReference type="PROSITE" id="PS51198">
    <property type="entry name" value="UVRD_HELICASE_ATP_BIND"/>
    <property type="match status" value="1"/>
</dbReference>
<dbReference type="Pfam" id="PF13538">
    <property type="entry name" value="UvrD_C_2"/>
    <property type="match status" value="1"/>
</dbReference>
<evidence type="ECO:0000256" key="6">
    <source>
        <dbReference type="SAM" id="MobiDB-lite"/>
    </source>
</evidence>
<feature type="region of interest" description="Disordered" evidence="6">
    <location>
        <begin position="85"/>
        <end position="106"/>
    </location>
</feature>
<evidence type="ECO:0000256" key="3">
    <source>
        <dbReference type="ARBA" id="ARBA00022806"/>
    </source>
</evidence>
<evidence type="ECO:0000256" key="5">
    <source>
        <dbReference type="PROSITE-ProRule" id="PRU00560"/>
    </source>
</evidence>
<protein>
    <submittedName>
        <fullName evidence="8">DNA helicase</fullName>
    </submittedName>
</protein>
<dbReference type="GO" id="GO:0005524">
    <property type="term" value="F:ATP binding"/>
    <property type="evidence" value="ECO:0007669"/>
    <property type="project" value="UniProtKB-UniRule"/>
</dbReference>
<keyword evidence="4 5" id="KW-0067">ATP-binding</keyword>
<dbReference type="InterPro" id="IPR027785">
    <property type="entry name" value="UvrD-like_helicase_C"/>
</dbReference>
<evidence type="ECO:0000256" key="2">
    <source>
        <dbReference type="ARBA" id="ARBA00022801"/>
    </source>
</evidence>
<dbReference type="SUPFAM" id="SSF52540">
    <property type="entry name" value="P-loop containing nucleoside triphosphate hydrolases"/>
    <property type="match status" value="1"/>
</dbReference>
<accession>A0A810KZ85</accession>
<evidence type="ECO:0000256" key="1">
    <source>
        <dbReference type="ARBA" id="ARBA00022741"/>
    </source>
</evidence>